<accession>A0ABQ0LZV9</accession>
<proteinExistence type="predicted"/>
<organism evidence="1 2">
    <name type="scientific">Mycena chlorophos</name>
    <name type="common">Agaric fungus</name>
    <name type="synonym">Agaricus chlorophos</name>
    <dbReference type="NCBI Taxonomy" id="658473"/>
    <lineage>
        <taxon>Eukaryota</taxon>
        <taxon>Fungi</taxon>
        <taxon>Dikarya</taxon>
        <taxon>Basidiomycota</taxon>
        <taxon>Agaricomycotina</taxon>
        <taxon>Agaricomycetes</taxon>
        <taxon>Agaricomycetidae</taxon>
        <taxon>Agaricales</taxon>
        <taxon>Marasmiineae</taxon>
        <taxon>Mycenaceae</taxon>
        <taxon>Mycena</taxon>
    </lineage>
</organism>
<dbReference type="EMBL" id="DF849320">
    <property type="protein sequence ID" value="GAT56629.1"/>
    <property type="molecule type" value="Genomic_DNA"/>
</dbReference>
<name>A0ABQ0LZV9_MYCCL</name>
<sequence length="316" mass="34329">MIVRVDAFSAKLRLRESTQTNATIPTSQRGGEVTSRIARAAENMKAEIEQAINALPSVKPHLPSMAIRGAELSQTLGAPRHRPERRQLSEAHTHLGMRRIPKNTPSPSSLPTTTIARETQSSVVSYASPVGLAGHRLMDVGSSFVGRSFLDSGRCSVASARDCNYERSGPEGGLRRVRPRRAAPLRVVPSQTHTAQTLLDRVEPEATCQFIGRSIEGAHMGEGKECMHSSTRLLAYSLQRTISHNPPYETPSACPTRSPSTHGIRSSMFIAGSARRLGIGTVTVGYGIRYGTVRSYPYRTSRSAAPYSRFGSPKPP</sequence>
<keyword evidence="2" id="KW-1185">Reference proteome</keyword>
<gene>
    <name evidence="1" type="ORF">MCHLO_13258</name>
</gene>
<dbReference type="Proteomes" id="UP000815677">
    <property type="component" value="Unassembled WGS sequence"/>
</dbReference>
<protein>
    <submittedName>
        <fullName evidence="1">Uncharacterized protein</fullName>
    </submittedName>
</protein>
<evidence type="ECO:0000313" key="1">
    <source>
        <dbReference type="EMBL" id="GAT56629.1"/>
    </source>
</evidence>
<evidence type="ECO:0000313" key="2">
    <source>
        <dbReference type="Proteomes" id="UP000815677"/>
    </source>
</evidence>
<reference evidence="1" key="1">
    <citation type="submission" date="2014-09" db="EMBL/GenBank/DDBJ databases">
        <title>Genome sequence of the luminous mushroom Mycena chlorophos for searching fungal bioluminescence genes.</title>
        <authorList>
            <person name="Tanaka Y."/>
            <person name="Kasuga D."/>
            <person name="Oba Y."/>
            <person name="Hase S."/>
            <person name="Sato K."/>
            <person name="Oba Y."/>
            <person name="Sakakibara Y."/>
        </authorList>
    </citation>
    <scope>NUCLEOTIDE SEQUENCE</scope>
</reference>